<name>A0A2W5KPP3_ANCNO</name>
<protein>
    <recommendedName>
        <fullName evidence="3">Flagellin</fullName>
    </recommendedName>
</protein>
<dbReference type="AlphaFoldDB" id="A0A2W5KPP3"/>
<organism evidence="1 2">
    <name type="scientific">Ancylobacter novellus</name>
    <name type="common">Thiobacillus novellus</name>
    <dbReference type="NCBI Taxonomy" id="921"/>
    <lineage>
        <taxon>Bacteria</taxon>
        <taxon>Pseudomonadati</taxon>
        <taxon>Pseudomonadota</taxon>
        <taxon>Alphaproteobacteria</taxon>
        <taxon>Hyphomicrobiales</taxon>
        <taxon>Xanthobacteraceae</taxon>
        <taxon>Ancylobacter</taxon>
    </lineage>
</organism>
<sequence length="518" mass="52772">MTSIGPYSASGVGRPSLMKALSDLNSQLDDLTTQLASGKKSTSYAGLGDGAATSLAMRSRLASIAAYTATNTTVNTRVSMMNTTLARLDDLAAEYKLTDANDFTLTSGSVTIGQSQAAVDLKEAIAALNLDVGGRYAFSGRSTDVKPVISAEAMLADDGTKAGLRTVIAERKLADLGADGRGRLTVSDASGGSFSVSETGAGPFGFKISSLSSDMTNGVATGPTGTPPSITLGFTGQPSGGQQMRVGLTLPDGTTTEITLTAQAADGTAALNEGEFRIGATAEETAANMQAAFDAALKTTASTDLTAASAMQAGEDFFNVASGAEPARVAGFDGSYATDAERIAALQSATSLDTTGTKDKTVSWYVGDDAGDDPRKTSAAQIDDGVSVAYGARANETGPRLVVQTLAVFSSMTFSADDEDAQARYSALASRVSSTLGDAKTTSAIQTMSVDLASTSTAIKAATTRQGVAKDMASDAISGVENASKEEVAAKILALQTQLQASYQVTASLSQLTLVNFL</sequence>
<dbReference type="GO" id="GO:0009288">
    <property type="term" value="C:bacterial-type flagellum"/>
    <property type="evidence" value="ECO:0007669"/>
    <property type="project" value="InterPro"/>
</dbReference>
<evidence type="ECO:0000313" key="2">
    <source>
        <dbReference type="Proteomes" id="UP000249577"/>
    </source>
</evidence>
<reference evidence="1 2" key="1">
    <citation type="submission" date="2017-08" db="EMBL/GenBank/DDBJ databases">
        <title>Infants hospitalized years apart are colonized by the same room-sourced microbial strains.</title>
        <authorList>
            <person name="Brooks B."/>
            <person name="Olm M.R."/>
            <person name="Firek B.A."/>
            <person name="Baker R."/>
            <person name="Thomas B.C."/>
            <person name="Morowitz M.J."/>
            <person name="Banfield J.F."/>
        </authorList>
    </citation>
    <scope>NUCLEOTIDE SEQUENCE [LARGE SCALE GENOMIC DNA]</scope>
    <source>
        <strain evidence="1">S2_005_003_R2_43</strain>
    </source>
</reference>
<dbReference type="SUPFAM" id="SSF64518">
    <property type="entry name" value="Phase 1 flagellin"/>
    <property type="match status" value="1"/>
</dbReference>
<dbReference type="EMBL" id="QFPN01000001">
    <property type="protein sequence ID" value="PZQ19056.1"/>
    <property type="molecule type" value="Genomic_DNA"/>
</dbReference>
<dbReference type="InterPro" id="IPR001492">
    <property type="entry name" value="Flagellin"/>
</dbReference>
<proteinExistence type="predicted"/>
<comment type="caution">
    <text evidence="1">The sequence shown here is derived from an EMBL/GenBank/DDBJ whole genome shotgun (WGS) entry which is preliminary data.</text>
</comment>
<dbReference type="GO" id="GO:0005198">
    <property type="term" value="F:structural molecule activity"/>
    <property type="evidence" value="ECO:0007669"/>
    <property type="project" value="InterPro"/>
</dbReference>
<dbReference type="PANTHER" id="PTHR42792:SF1">
    <property type="entry name" value="FLAGELLAR HOOK-ASSOCIATED PROTEIN 3"/>
    <property type="match status" value="1"/>
</dbReference>
<evidence type="ECO:0000313" key="1">
    <source>
        <dbReference type="EMBL" id="PZQ19056.1"/>
    </source>
</evidence>
<gene>
    <name evidence="1" type="ORF">DI565_01295</name>
</gene>
<dbReference type="PANTHER" id="PTHR42792">
    <property type="entry name" value="FLAGELLIN"/>
    <property type="match status" value="1"/>
</dbReference>
<dbReference type="Proteomes" id="UP000249577">
    <property type="component" value="Unassembled WGS sequence"/>
</dbReference>
<evidence type="ECO:0008006" key="3">
    <source>
        <dbReference type="Google" id="ProtNLM"/>
    </source>
</evidence>
<accession>A0A2W5KPP3</accession>